<reference evidence="1 2" key="1">
    <citation type="submission" date="2016-04" db="EMBL/GenBank/DDBJ databases">
        <title>Genome sequence of Clostridium magnum DSM 2767.</title>
        <authorList>
            <person name="Poehlein A."/>
            <person name="Uhlig R."/>
            <person name="Fischer R."/>
            <person name="Bahl H."/>
            <person name="Daniel R."/>
        </authorList>
    </citation>
    <scope>NUCLEOTIDE SEQUENCE [LARGE SCALE GENOMIC DNA]</scope>
    <source>
        <strain evidence="1 2">DSM 2767</strain>
    </source>
</reference>
<dbReference type="Proteomes" id="UP000076603">
    <property type="component" value="Unassembled WGS sequence"/>
</dbReference>
<evidence type="ECO:0000313" key="2">
    <source>
        <dbReference type="Proteomes" id="UP000076603"/>
    </source>
</evidence>
<dbReference type="EMBL" id="LWAE01000002">
    <property type="protein sequence ID" value="KZL92597.1"/>
    <property type="molecule type" value="Genomic_DNA"/>
</dbReference>
<sequence>MEIILILMFISMNWGRFDMLGDEQIKFVSVTDGYLLSFIKDAKERIIIAKPAYKQEEVKTILNIVKNKDVKCRLYLESGEESIRKGLGDVESLNLILKNYDILKVQLIDKIRIGIIIVDNNCLIYTTNISLLEENYIEEMVPNGLLGNSAITKQIDVELFNNEKQLLINREMISREKLFSSLNSELGRDRYINIQQNIGKTIKNLSFNPPIGLNRLRKVNYYRSNYKIVKIQSIGIKIKNKKISLRPFTLMLDNRDEREARSWNIFSAEDLKKLGDTKLFYSELKKIIEHYLLDAGRFGYIVNTYKKQEFDKEIKELKNEFVEFIKGENRENKNNRFYKLIQFGSSKTEDNLQSILDNSRELLIEYLLKVSENDRKLLTEIYKKDRLLLLDSNQNGLSEEEARRLFIKRYIVTTLKFPTPKDIIDRIDVKVDYFDISDELINDNIDFKKVIYKYNIHHIKQLEIIETSEIRKVE</sequence>
<dbReference type="Gene3D" id="3.30.870.10">
    <property type="entry name" value="Endonuclease Chain A"/>
    <property type="match status" value="1"/>
</dbReference>
<gene>
    <name evidence="1" type="ORF">CLMAG_24110</name>
</gene>
<evidence type="ECO:0000313" key="1">
    <source>
        <dbReference type="EMBL" id="KZL92597.1"/>
    </source>
</evidence>
<protein>
    <submittedName>
        <fullName evidence="1">Uncharacterized protein</fullName>
    </submittedName>
</protein>
<organism evidence="1 2">
    <name type="scientific">Clostridium magnum DSM 2767</name>
    <dbReference type="NCBI Taxonomy" id="1121326"/>
    <lineage>
        <taxon>Bacteria</taxon>
        <taxon>Bacillati</taxon>
        <taxon>Bacillota</taxon>
        <taxon>Clostridia</taxon>
        <taxon>Eubacteriales</taxon>
        <taxon>Clostridiaceae</taxon>
        <taxon>Clostridium</taxon>
    </lineage>
</organism>
<dbReference type="PATRIC" id="fig|1121326.3.peg.2409"/>
<comment type="caution">
    <text evidence="1">The sequence shown here is derived from an EMBL/GenBank/DDBJ whole genome shotgun (WGS) entry which is preliminary data.</text>
</comment>
<proteinExistence type="predicted"/>
<dbReference type="AlphaFoldDB" id="A0A162TG59"/>
<keyword evidence="2" id="KW-1185">Reference proteome</keyword>
<name>A0A162TG59_9CLOT</name>
<accession>A0A162TG59</accession>